<proteinExistence type="predicted"/>
<accession>A0A0F3L4A7</accession>
<gene>
    <name evidence="1" type="ORF">VI08_01290</name>
</gene>
<keyword evidence="2" id="KW-1185">Reference proteome</keyword>
<dbReference type="AlphaFoldDB" id="A0A0F3L4A7"/>
<dbReference type="Proteomes" id="UP000033651">
    <property type="component" value="Unassembled WGS sequence"/>
</dbReference>
<comment type="caution">
    <text evidence="1">The sequence shown here is derived from an EMBL/GenBank/DDBJ whole genome shotgun (WGS) entry which is preliminary data.</text>
</comment>
<name>A0A0F3L4A7_9GAMM</name>
<dbReference type="EMBL" id="JZRB01000002">
    <property type="protein sequence ID" value="KJV37189.1"/>
    <property type="molecule type" value="Genomic_DNA"/>
</dbReference>
<organism evidence="1 2">
    <name type="scientific">Luteibacter yeojuensis</name>
    <dbReference type="NCBI Taxonomy" id="345309"/>
    <lineage>
        <taxon>Bacteria</taxon>
        <taxon>Pseudomonadati</taxon>
        <taxon>Pseudomonadota</taxon>
        <taxon>Gammaproteobacteria</taxon>
        <taxon>Lysobacterales</taxon>
        <taxon>Rhodanobacteraceae</taxon>
        <taxon>Luteibacter</taxon>
    </lineage>
</organism>
<protein>
    <submittedName>
        <fullName evidence="1">Uncharacterized protein</fullName>
    </submittedName>
</protein>
<evidence type="ECO:0000313" key="2">
    <source>
        <dbReference type="Proteomes" id="UP000033651"/>
    </source>
</evidence>
<evidence type="ECO:0000313" key="1">
    <source>
        <dbReference type="EMBL" id="KJV37189.1"/>
    </source>
</evidence>
<reference evidence="1 2" key="1">
    <citation type="submission" date="2015-03" db="EMBL/GenBank/DDBJ databases">
        <title>Draft genome sequence of Luteibacter yeojuensis strain SU11.</title>
        <authorList>
            <person name="Sulaiman J."/>
            <person name="Priya K."/>
            <person name="Chan K.-G."/>
        </authorList>
    </citation>
    <scope>NUCLEOTIDE SEQUENCE [LARGE SCALE GENOMIC DNA]</scope>
    <source>
        <strain evidence="1 2">SU11</strain>
    </source>
</reference>
<sequence length="62" mass="7233">MQNYIFFYLRARQFPLTIRNTDLVAQVLAHRLARGPIVYRDLDVAIENSDVNYMLDEGEEAS</sequence>